<accession>A0A256IQ29</accession>
<dbReference type="EMBL" id="NHPJ01000030">
    <property type="protein sequence ID" value="OYR58543.1"/>
    <property type="molecule type" value="Genomic_DNA"/>
</dbReference>
<gene>
    <name evidence="2" type="ORF">DJ70_02820</name>
</gene>
<dbReference type="InterPro" id="IPR055708">
    <property type="entry name" value="DUF7284"/>
</dbReference>
<dbReference type="Pfam" id="PF23955">
    <property type="entry name" value="DUF7284"/>
    <property type="match status" value="1"/>
</dbReference>
<dbReference type="RefSeq" id="WP_179233932.1">
    <property type="nucleotide sequence ID" value="NZ_NHPJ01000030.1"/>
</dbReference>
<name>A0A256IQ29_9EURY</name>
<feature type="region of interest" description="Disordered" evidence="1">
    <location>
        <begin position="114"/>
        <end position="171"/>
    </location>
</feature>
<dbReference type="AlphaFoldDB" id="A0A256IQ29"/>
<protein>
    <submittedName>
        <fullName evidence="2">Uncharacterized protein</fullName>
    </submittedName>
</protein>
<evidence type="ECO:0000256" key="1">
    <source>
        <dbReference type="SAM" id="MobiDB-lite"/>
    </source>
</evidence>
<feature type="compositionally biased region" description="Basic and acidic residues" evidence="1">
    <location>
        <begin position="123"/>
        <end position="134"/>
    </location>
</feature>
<proteinExistence type="predicted"/>
<sequence>MTSTVLDVTVMLLCVSASVVTLGAAGGGAETGEYAAVDAADRIATETATVTYEVDGEDHGSRTVHATLAELLAMSARGAPGVDGDGGDRFRSRALERVADALGHRIRVDVRYEAAAPSSGTPTRDDGVPARPDGEADAWTVEVGSEPPAGADVSATVLTHPGSRRHEGTGTGRFRIVVRAW</sequence>
<evidence type="ECO:0000313" key="2">
    <source>
        <dbReference type="EMBL" id="OYR58543.1"/>
    </source>
</evidence>
<evidence type="ECO:0000313" key="3">
    <source>
        <dbReference type="Proteomes" id="UP000216308"/>
    </source>
</evidence>
<reference evidence="2 3" key="1">
    <citation type="journal article" date="2014" name="Front. Microbiol.">
        <title>Population and genomic analysis of the genus Halorubrum.</title>
        <authorList>
            <person name="Fullmer M.S."/>
            <person name="Soucy S.M."/>
            <person name="Swithers K.S."/>
            <person name="Makkay A.M."/>
            <person name="Wheeler R."/>
            <person name="Ventosa A."/>
            <person name="Gogarten J.P."/>
            <person name="Papke R.T."/>
        </authorList>
    </citation>
    <scope>NUCLEOTIDE SEQUENCE [LARGE SCALE GENOMIC DNA]</scope>
    <source>
        <strain evidence="2 3">Cb34</strain>
    </source>
</reference>
<dbReference type="Proteomes" id="UP000216308">
    <property type="component" value="Unassembled WGS sequence"/>
</dbReference>
<dbReference type="OrthoDB" id="330250at2157"/>
<keyword evidence="3" id="KW-1185">Reference proteome</keyword>
<organism evidence="2 3">
    <name type="scientific">Halorubrum halodurans</name>
    <dbReference type="NCBI Taxonomy" id="1383851"/>
    <lineage>
        <taxon>Archaea</taxon>
        <taxon>Methanobacteriati</taxon>
        <taxon>Methanobacteriota</taxon>
        <taxon>Stenosarchaea group</taxon>
        <taxon>Halobacteria</taxon>
        <taxon>Halobacteriales</taxon>
        <taxon>Haloferacaceae</taxon>
        <taxon>Halorubrum</taxon>
    </lineage>
</organism>
<comment type="caution">
    <text evidence="2">The sequence shown here is derived from an EMBL/GenBank/DDBJ whole genome shotgun (WGS) entry which is preliminary data.</text>
</comment>